<feature type="region of interest" description="Disordered" evidence="1">
    <location>
        <begin position="598"/>
        <end position="642"/>
    </location>
</feature>
<organism evidence="2 3">
    <name type="scientific">Hermetia illucens</name>
    <name type="common">Black soldier fly</name>
    <dbReference type="NCBI Taxonomy" id="343691"/>
    <lineage>
        <taxon>Eukaryota</taxon>
        <taxon>Metazoa</taxon>
        <taxon>Ecdysozoa</taxon>
        <taxon>Arthropoda</taxon>
        <taxon>Hexapoda</taxon>
        <taxon>Insecta</taxon>
        <taxon>Pterygota</taxon>
        <taxon>Neoptera</taxon>
        <taxon>Endopterygota</taxon>
        <taxon>Diptera</taxon>
        <taxon>Brachycera</taxon>
        <taxon>Stratiomyomorpha</taxon>
        <taxon>Stratiomyidae</taxon>
        <taxon>Hermetiinae</taxon>
        <taxon>Hermetia</taxon>
    </lineage>
</organism>
<dbReference type="AlphaFoldDB" id="A0A7R8YRV4"/>
<feature type="region of interest" description="Disordered" evidence="1">
    <location>
        <begin position="917"/>
        <end position="945"/>
    </location>
</feature>
<dbReference type="Proteomes" id="UP000594454">
    <property type="component" value="Chromosome 2"/>
</dbReference>
<gene>
    <name evidence="2" type="ORF">HERILL_LOCUS5862</name>
</gene>
<dbReference type="InParanoid" id="A0A7R8YRV4"/>
<name>A0A7R8YRV4_HERIL</name>
<feature type="compositionally biased region" description="Polar residues" evidence="1">
    <location>
        <begin position="599"/>
        <end position="620"/>
    </location>
</feature>
<reference evidence="2 3" key="1">
    <citation type="submission" date="2020-11" db="EMBL/GenBank/DDBJ databases">
        <authorList>
            <person name="Wallbank WR R."/>
            <person name="Pardo Diaz C."/>
            <person name="Kozak K."/>
            <person name="Martin S."/>
            <person name="Jiggins C."/>
            <person name="Moest M."/>
            <person name="Warren A I."/>
            <person name="Generalovic N T."/>
            <person name="Byers J.R.P. K."/>
            <person name="Montejo-Kovacevich G."/>
            <person name="Yen C E."/>
        </authorList>
    </citation>
    <scope>NUCLEOTIDE SEQUENCE [LARGE SCALE GENOMIC DNA]</scope>
</reference>
<feature type="compositionally biased region" description="Polar residues" evidence="1">
    <location>
        <begin position="856"/>
        <end position="867"/>
    </location>
</feature>
<feature type="region of interest" description="Disordered" evidence="1">
    <location>
        <begin position="982"/>
        <end position="1010"/>
    </location>
</feature>
<evidence type="ECO:0000313" key="3">
    <source>
        <dbReference type="Proteomes" id="UP000594454"/>
    </source>
</evidence>
<accession>A0A7R8YRV4</accession>
<evidence type="ECO:0000256" key="1">
    <source>
        <dbReference type="SAM" id="MobiDB-lite"/>
    </source>
</evidence>
<dbReference type="FunCoup" id="A0A7R8YRV4">
    <property type="interactions" value="41"/>
</dbReference>
<proteinExistence type="predicted"/>
<keyword evidence="3" id="KW-1185">Reference proteome</keyword>
<feature type="compositionally biased region" description="Polar residues" evidence="1">
    <location>
        <begin position="832"/>
        <end position="846"/>
    </location>
</feature>
<feature type="region of interest" description="Disordered" evidence="1">
    <location>
        <begin position="832"/>
        <end position="901"/>
    </location>
</feature>
<protein>
    <submittedName>
        <fullName evidence="2">Uncharacterized protein</fullName>
    </submittedName>
</protein>
<dbReference type="EMBL" id="LR899010">
    <property type="protein sequence ID" value="CAD7082861.1"/>
    <property type="molecule type" value="Genomic_DNA"/>
</dbReference>
<dbReference type="OrthoDB" id="8020139at2759"/>
<sequence length="1010" mass="111070">MDILDIDEVLKDDSFCLIEEESEQDDINNILRQWRQNGCNGPNGPDGKLDTRTFTRPKRRSAQNLDPNFALASRSADNTGSNIHLKVGGLVTSQMQKSFLMDTSPPSSISSSVDASSIDRMGNSLITSGDFTNVSFFKTTDVEDVLSGAQIAGYNFDNVIEDCKTLERLSLSGDSAIIKDCNIAQIDEITYLSKTNSGNSTMHNSTESTASCLNDTFSMLNQTAIENGVALSESDTLQSKNGLNETFINKTVNMPLDDLICNTTMTLIDSTHIVQTAAPETEGNANATFGKDNIETHNETFSKKDILNSTFNNPNGCPSTIMNRTYYKELDGNKTFDLLESSGTNVLEDDGNFDSPVELPPIKMNGTIQSTPHRNVSSVLPSSLVSQTPSMKRIIQDVNISPIVPARNNEVLDDDFQLLDETKPYTDASIDQLERYLESLSGNFPNTQEQIENFKTEKVLQNDSFTKQECFENGMELLADEKNEEEFDDLLEKLGRSSCLEDSIKMRQSIHNIKKKHALLSLEKGHDLTWKSSDSSVDLNRLPSDSMCKSSLSASSSSERLLSRRSRLYDDVQVMKSGSESANKTIIVDDSKKAIAKTDPSTVSNSSYTVESKTEMTSPVETVEDSGKGVEAAKNAKTKLERNRDPERFKTIRIFKKSTDSEIVVPCIDSEIEGNDQNIEQDQNVDTTNSEQPVEVHSTNTTITVFNNNKSEMEPNIMYQTYKKPKSLMKPPSINEQATFQTTNRELPKPRSLSRPKYFSGIARRDPDFSADALPKANSAGDIHKTYNNANTTGNHYANGATSGMRKLSSNLGGGNGSYGISSANRLSIAKPSSQPSLLTQTSGNVANYKEKNDRPQLSSRQTTMKALQNDVVEKDGKSQFKVPPPVSSLRAANSRRTGLVRPSSGFYGQAVVKSDPDIQSGRYSSNNSLSSTSSRGSVQDCQQPAKCTNGYIHEKSTSNEEIRQSLSNNVQAEEVTRVVKTGIPKPSGLRPPSTVRKSGLPRPSSIVRR</sequence>
<evidence type="ECO:0000313" key="2">
    <source>
        <dbReference type="EMBL" id="CAD7082861.1"/>
    </source>
</evidence>
<feature type="compositionally biased region" description="Low complexity" evidence="1">
    <location>
        <begin position="921"/>
        <end position="938"/>
    </location>
</feature>